<dbReference type="Proteomes" id="UP000654345">
    <property type="component" value="Unassembled WGS sequence"/>
</dbReference>
<keyword evidence="2" id="KW-1185">Reference proteome</keyword>
<protein>
    <submittedName>
        <fullName evidence="1">Uncharacterized protein</fullName>
    </submittedName>
</protein>
<dbReference type="EMBL" id="BNJG01000001">
    <property type="protein sequence ID" value="GHO54853.1"/>
    <property type="molecule type" value="Genomic_DNA"/>
</dbReference>
<name>A0ABQ3UQ12_9CHLR</name>
<accession>A0ABQ3UQ12</accession>
<organism evidence="1 2">
    <name type="scientific">Ktedonobacter robiniae</name>
    <dbReference type="NCBI Taxonomy" id="2778365"/>
    <lineage>
        <taxon>Bacteria</taxon>
        <taxon>Bacillati</taxon>
        <taxon>Chloroflexota</taxon>
        <taxon>Ktedonobacteria</taxon>
        <taxon>Ktedonobacterales</taxon>
        <taxon>Ktedonobacteraceae</taxon>
        <taxon>Ktedonobacter</taxon>
    </lineage>
</organism>
<reference evidence="1 2" key="1">
    <citation type="journal article" date="2021" name="Int. J. Syst. Evol. Microbiol.">
        <title>Reticulibacter mediterranei gen. nov., sp. nov., within the new family Reticulibacteraceae fam. nov., and Ktedonospora formicarum gen. nov., sp. nov., Ktedonobacter robiniae sp. nov., Dictyobacter formicarum sp. nov. and Dictyobacter arantiisoli sp. nov., belonging to the class Ktedonobacteria.</title>
        <authorList>
            <person name="Yabe S."/>
            <person name="Zheng Y."/>
            <person name="Wang C.M."/>
            <person name="Sakai Y."/>
            <person name="Abe K."/>
            <person name="Yokota A."/>
            <person name="Donadio S."/>
            <person name="Cavaletti L."/>
            <person name="Monciardini P."/>
        </authorList>
    </citation>
    <scope>NUCLEOTIDE SEQUENCE [LARGE SCALE GENOMIC DNA]</scope>
    <source>
        <strain evidence="1 2">SOSP1-30</strain>
    </source>
</reference>
<gene>
    <name evidence="1" type="ORF">KSB_33280</name>
</gene>
<dbReference type="RefSeq" id="WP_201371520.1">
    <property type="nucleotide sequence ID" value="NZ_BNJG01000001.1"/>
</dbReference>
<comment type="caution">
    <text evidence="1">The sequence shown here is derived from an EMBL/GenBank/DDBJ whole genome shotgun (WGS) entry which is preliminary data.</text>
</comment>
<evidence type="ECO:0000313" key="2">
    <source>
        <dbReference type="Proteomes" id="UP000654345"/>
    </source>
</evidence>
<evidence type="ECO:0000313" key="1">
    <source>
        <dbReference type="EMBL" id="GHO54853.1"/>
    </source>
</evidence>
<sequence>MIEKPESIALEGRRTVRSSKARRLKRIKPGYYTPPGDPSIFVPGMNWLTALLLGQQGPPLVAVTRWWTIRGVFAQSGQELERSLLEKGSSALLMMRENI</sequence>
<proteinExistence type="predicted"/>